<organism evidence="2">
    <name type="scientific">bioreactor metagenome</name>
    <dbReference type="NCBI Taxonomy" id="1076179"/>
    <lineage>
        <taxon>unclassified sequences</taxon>
        <taxon>metagenomes</taxon>
        <taxon>ecological metagenomes</taxon>
    </lineage>
</organism>
<name>A0A644X8Q2_9ZZZZ</name>
<dbReference type="Pfam" id="PF18962">
    <property type="entry name" value="Por_Secre_tail"/>
    <property type="match status" value="1"/>
</dbReference>
<feature type="domain" description="Secretion system C-terminal sorting" evidence="1">
    <location>
        <begin position="22"/>
        <end position="84"/>
    </location>
</feature>
<dbReference type="InterPro" id="IPR026444">
    <property type="entry name" value="Secre_tail"/>
</dbReference>
<dbReference type="EMBL" id="VSSQ01001991">
    <property type="protein sequence ID" value="MPM12566.1"/>
    <property type="molecule type" value="Genomic_DNA"/>
</dbReference>
<gene>
    <name evidence="2" type="ORF">SDC9_58919</name>
</gene>
<sequence>MRDIYVNPGFEESGKSGNSIRIYPVPAQTFINLSVDGSGSFSSLRVSNMMGQTVLEQEWTNDSVTINVNDLPAGMYNIILYGNDKLVAGSFIKQ</sequence>
<evidence type="ECO:0000313" key="2">
    <source>
        <dbReference type="EMBL" id="MPM12566.1"/>
    </source>
</evidence>
<proteinExistence type="predicted"/>
<dbReference type="NCBIfam" id="TIGR04183">
    <property type="entry name" value="Por_Secre_tail"/>
    <property type="match status" value="1"/>
</dbReference>
<comment type="caution">
    <text evidence="2">The sequence shown here is derived from an EMBL/GenBank/DDBJ whole genome shotgun (WGS) entry which is preliminary data.</text>
</comment>
<protein>
    <recommendedName>
        <fullName evidence="1">Secretion system C-terminal sorting domain-containing protein</fullName>
    </recommendedName>
</protein>
<evidence type="ECO:0000259" key="1">
    <source>
        <dbReference type="Pfam" id="PF18962"/>
    </source>
</evidence>
<accession>A0A644X8Q2</accession>
<reference evidence="2" key="1">
    <citation type="submission" date="2019-08" db="EMBL/GenBank/DDBJ databases">
        <authorList>
            <person name="Kucharzyk K."/>
            <person name="Murdoch R.W."/>
            <person name="Higgins S."/>
            <person name="Loffler F."/>
        </authorList>
    </citation>
    <scope>NUCLEOTIDE SEQUENCE</scope>
</reference>
<dbReference type="AlphaFoldDB" id="A0A644X8Q2"/>